<dbReference type="EMBL" id="JARQZJ010000100">
    <property type="protein sequence ID" value="KAK9886494.1"/>
    <property type="molecule type" value="Genomic_DNA"/>
</dbReference>
<evidence type="ECO:0000313" key="2">
    <source>
        <dbReference type="Proteomes" id="UP001431783"/>
    </source>
</evidence>
<dbReference type="AlphaFoldDB" id="A0AAW1V012"/>
<keyword evidence="2" id="KW-1185">Reference proteome</keyword>
<proteinExistence type="predicted"/>
<evidence type="ECO:0000313" key="1">
    <source>
        <dbReference type="EMBL" id="KAK9886494.1"/>
    </source>
</evidence>
<comment type="caution">
    <text evidence="1">The sequence shown here is derived from an EMBL/GenBank/DDBJ whole genome shotgun (WGS) entry which is preliminary data.</text>
</comment>
<sequence length="121" mass="13895">MSNFQSKIYELRVLSIEPLNLDCDCGLEPVALSFNPQGKRRQIRRRQPTVSPAVKLLKPKSEAQKSDLRLNVSLISKTQKPESEVKNYALMIRKSYDEIKNRLTGVSRSETNRTYNVQNSI</sequence>
<organism evidence="1 2">
    <name type="scientific">Henosepilachna vigintioctopunctata</name>
    <dbReference type="NCBI Taxonomy" id="420089"/>
    <lineage>
        <taxon>Eukaryota</taxon>
        <taxon>Metazoa</taxon>
        <taxon>Ecdysozoa</taxon>
        <taxon>Arthropoda</taxon>
        <taxon>Hexapoda</taxon>
        <taxon>Insecta</taxon>
        <taxon>Pterygota</taxon>
        <taxon>Neoptera</taxon>
        <taxon>Endopterygota</taxon>
        <taxon>Coleoptera</taxon>
        <taxon>Polyphaga</taxon>
        <taxon>Cucujiformia</taxon>
        <taxon>Coccinelloidea</taxon>
        <taxon>Coccinellidae</taxon>
        <taxon>Epilachninae</taxon>
        <taxon>Epilachnini</taxon>
        <taxon>Henosepilachna</taxon>
    </lineage>
</organism>
<protein>
    <submittedName>
        <fullName evidence="1">Uncharacterized protein</fullName>
    </submittedName>
</protein>
<dbReference type="Proteomes" id="UP001431783">
    <property type="component" value="Unassembled WGS sequence"/>
</dbReference>
<accession>A0AAW1V012</accession>
<reference evidence="1 2" key="1">
    <citation type="submission" date="2023-03" db="EMBL/GenBank/DDBJ databases">
        <title>Genome insight into feeding habits of ladybird beetles.</title>
        <authorList>
            <person name="Li H.-S."/>
            <person name="Huang Y.-H."/>
            <person name="Pang H."/>
        </authorList>
    </citation>
    <scope>NUCLEOTIDE SEQUENCE [LARGE SCALE GENOMIC DNA]</scope>
    <source>
        <strain evidence="1">SYSU_2023b</strain>
        <tissue evidence="1">Whole body</tissue>
    </source>
</reference>
<name>A0AAW1V012_9CUCU</name>
<gene>
    <name evidence="1" type="ORF">WA026_016775</name>
</gene>